<dbReference type="InterPro" id="IPR000715">
    <property type="entry name" value="Glycosyl_transferase_4"/>
</dbReference>
<dbReference type="AlphaFoldDB" id="A0A172TLV2"/>
<evidence type="ECO:0000256" key="6">
    <source>
        <dbReference type="PIRSR" id="PIRSR600715-1"/>
    </source>
</evidence>
<feature type="transmembrane region" description="Helical" evidence="7">
    <location>
        <begin position="222"/>
        <end position="247"/>
    </location>
</feature>
<keyword evidence="6" id="KW-0460">Magnesium</keyword>
<feature type="transmembrane region" description="Helical" evidence="7">
    <location>
        <begin position="138"/>
        <end position="158"/>
    </location>
</feature>
<dbReference type="Pfam" id="PF00953">
    <property type="entry name" value="Glycos_transf_4"/>
    <property type="match status" value="1"/>
</dbReference>
<dbReference type="PATRIC" id="fig|1178515.4.peg.3858"/>
<dbReference type="GO" id="GO:0046872">
    <property type="term" value="F:metal ion binding"/>
    <property type="evidence" value="ECO:0007669"/>
    <property type="project" value="UniProtKB-KW"/>
</dbReference>
<keyword evidence="6" id="KW-0479">Metal-binding</keyword>
<evidence type="ECO:0000256" key="3">
    <source>
        <dbReference type="ARBA" id="ARBA00022692"/>
    </source>
</evidence>
<dbReference type="OrthoDB" id="2679245at2"/>
<evidence type="ECO:0000313" key="8">
    <source>
        <dbReference type="EMBL" id="ANE48049.1"/>
    </source>
</evidence>
<feature type="transmembrane region" description="Helical" evidence="7">
    <location>
        <begin position="72"/>
        <end position="90"/>
    </location>
</feature>
<evidence type="ECO:0008006" key="10">
    <source>
        <dbReference type="Google" id="ProtNLM"/>
    </source>
</evidence>
<keyword evidence="2" id="KW-0808">Transferase</keyword>
<gene>
    <name evidence="8" type="ORF">SY83_19090</name>
</gene>
<evidence type="ECO:0000256" key="2">
    <source>
        <dbReference type="ARBA" id="ARBA00022679"/>
    </source>
</evidence>
<sequence length="276" mass="30656">MDVQNPKLLLTLLAEAAVCAGTGIWLLPKLVFFLKTHGVTRLNYNGELIPTGAGMLFGVLILIYWIVGIRTLSLFTLSLCVITVLGWLDDTVGDRTTKGFHGHWRKLVKQGVWTTGMMKAAGTSIVALILTLGMQHTWVYSVLCWFVIVLCTNVINLLDLRPGRALKCSFGLWLVLFIFGNIYTPQAAEIWIPTLISAVLLYREDVQGRLMLGDTGANAFGFALGTAYAFYAPAWLLCVAAVILVSLQWTAERSSITVWIERLPLLRWLDRLGRTP</sequence>
<protein>
    <recommendedName>
        <fullName evidence="10">UDP-N-acetylmuramyl pentapeptide phosphotransferase</fullName>
    </recommendedName>
</protein>
<keyword evidence="3 7" id="KW-0812">Transmembrane</keyword>
<accession>A0A172TLV2</accession>
<evidence type="ECO:0000313" key="9">
    <source>
        <dbReference type="Proteomes" id="UP000076927"/>
    </source>
</evidence>
<dbReference type="GO" id="GO:0016020">
    <property type="term" value="C:membrane"/>
    <property type="evidence" value="ECO:0007669"/>
    <property type="project" value="UniProtKB-SubCell"/>
</dbReference>
<comment type="cofactor">
    <cofactor evidence="6">
        <name>Mg(2+)</name>
        <dbReference type="ChEBI" id="CHEBI:18420"/>
    </cofactor>
</comment>
<feature type="transmembrane region" description="Helical" evidence="7">
    <location>
        <begin position="170"/>
        <end position="202"/>
    </location>
</feature>
<keyword evidence="9" id="KW-1185">Reference proteome</keyword>
<feature type="transmembrane region" description="Helical" evidence="7">
    <location>
        <begin position="111"/>
        <end position="132"/>
    </location>
</feature>
<dbReference type="Proteomes" id="UP000076927">
    <property type="component" value="Chromosome"/>
</dbReference>
<dbReference type="EMBL" id="CP011388">
    <property type="protein sequence ID" value="ANE48049.1"/>
    <property type="molecule type" value="Genomic_DNA"/>
</dbReference>
<name>A0A172TLV2_9BACL</name>
<dbReference type="KEGG" id="pswu:SY83_19090"/>
<evidence type="ECO:0000256" key="5">
    <source>
        <dbReference type="ARBA" id="ARBA00023136"/>
    </source>
</evidence>
<comment type="subcellular location">
    <subcellularLocation>
        <location evidence="1">Membrane</location>
        <topology evidence="1">Multi-pass membrane protein</topology>
    </subcellularLocation>
</comment>
<dbReference type="STRING" id="1178515.SY83_19090"/>
<reference evidence="8 9" key="1">
    <citation type="submission" date="2015-01" db="EMBL/GenBank/DDBJ databases">
        <title>Paenibacillus swuensis/DY6/whole genome sequencing.</title>
        <authorList>
            <person name="Kim M.K."/>
            <person name="Srinivasan S."/>
            <person name="Lee J.-J."/>
        </authorList>
    </citation>
    <scope>NUCLEOTIDE SEQUENCE [LARGE SCALE GENOMIC DNA]</scope>
    <source>
        <strain evidence="8 9">DY6</strain>
    </source>
</reference>
<keyword evidence="4 7" id="KW-1133">Transmembrane helix</keyword>
<proteinExistence type="predicted"/>
<evidence type="ECO:0000256" key="1">
    <source>
        <dbReference type="ARBA" id="ARBA00004141"/>
    </source>
</evidence>
<dbReference type="GO" id="GO:0016780">
    <property type="term" value="F:phosphotransferase activity, for other substituted phosphate groups"/>
    <property type="evidence" value="ECO:0007669"/>
    <property type="project" value="InterPro"/>
</dbReference>
<feature type="binding site" evidence="6">
    <location>
        <position position="214"/>
    </location>
    <ligand>
        <name>Mg(2+)</name>
        <dbReference type="ChEBI" id="CHEBI:18420"/>
    </ligand>
</feature>
<feature type="transmembrane region" description="Helical" evidence="7">
    <location>
        <begin position="48"/>
        <end position="66"/>
    </location>
</feature>
<feature type="transmembrane region" description="Helical" evidence="7">
    <location>
        <begin position="6"/>
        <end position="27"/>
    </location>
</feature>
<feature type="binding site" evidence="6">
    <location>
        <position position="156"/>
    </location>
    <ligand>
        <name>Mg(2+)</name>
        <dbReference type="ChEBI" id="CHEBI:18420"/>
    </ligand>
</feature>
<evidence type="ECO:0000256" key="4">
    <source>
        <dbReference type="ARBA" id="ARBA00022989"/>
    </source>
</evidence>
<organism evidence="8 9">
    <name type="scientific">Paenibacillus swuensis</name>
    <dbReference type="NCBI Taxonomy" id="1178515"/>
    <lineage>
        <taxon>Bacteria</taxon>
        <taxon>Bacillati</taxon>
        <taxon>Bacillota</taxon>
        <taxon>Bacilli</taxon>
        <taxon>Bacillales</taxon>
        <taxon>Paenibacillaceae</taxon>
        <taxon>Paenibacillus</taxon>
    </lineage>
</organism>
<keyword evidence="5 7" id="KW-0472">Membrane</keyword>
<evidence type="ECO:0000256" key="7">
    <source>
        <dbReference type="SAM" id="Phobius"/>
    </source>
</evidence>